<accession>A0A6J8F0V3</accession>
<dbReference type="OrthoDB" id="10055277at2759"/>
<feature type="compositionally biased region" description="Polar residues" evidence="10">
    <location>
        <begin position="276"/>
        <end position="285"/>
    </location>
</feature>
<keyword evidence="4" id="KW-0255">Endonuclease</keyword>
<evidence type="ECO:0000256" key="1">
    <source>
        <dbReference type="ARBA" id="ARBA00022679"/>
    </source>
</evidence>
<gene>
    <name evidence="13" type="ORF">MCOR_57456</name>
</gene>
<evidence type="ECO:0000256" key="9">
    <source>
        <dbReference type="ARBA" id="ARBA00022918"/>
    </source>
</evidence>
<dbReference type="Proteomes" id="UP000507470">
    <property type="component" value="Unassembled WGS sequence"/>
</dbReference>
<dbReference type="InterPro" id="IPR021109">
    <property type="entry name" value="Peptidase_aspartic_dom_sf"/>
</dbReference>
<feature type="region of interest" description="Disordered" evidence="10">
    <location>
        <begin position="178"/>
        <end position="221"/>
    </location>
</feature>
<keyword evidence="3" id="KW-0540">Nuclease</keyword>
<dbReference type="InterPro" id="IPR041588">
    <property type="entry name" value="Integrase_H2C2"/>
</dbReference>
<dbReference type="InterPro" id="IPR012337">
    <property type="entry name" value="RNaseH-like_sf"/>
</dbReference>
<proteinExistence type="predicted"/>
<evidence type="ECO:0000259" key="11">
    <source>
        <dbReference type="PROSITE" id="PS50878"/>
    </source>
</evidence>
<dbReference type="GO" id="GO:0004190">
    <property type="term" value="F:aspartic-type endopeptidase activity"/>
    <property type="evidence" value="ECO:0007669"/>
    <property type="project" value="InterPro"/>
</dbReference>
<dbReference type="PROSITE" id="PS50878">
    <property type="entry name" value="RT_POL"/>
    <property type="match status" value="1"/>
</dbReference>
<feature type="region of interest" description="Disordered" evidence="10">
    <location>
        <begin position="1187"/>
        <end position="1212"/>
    </location>
</feature>
<dbReference type="GO" id="GO:0004519">
    <property type="term" value="F:endonuclease activity"/>
    <property type="evidence" value="ECO:0007669"/>
    <property type="project" value="UniProtKB-KW"/>
</dbReference>
<dbReference type="Gene3D" id="3.30.70.270">
    <property type="match status" value="2"/>
</dbReference>
<keyword evidence="9" id="KW-0695">RNA-directed DNA polymerase</keyword>
<keyword evidence="2" id="KW-0548">Nucleotidyltransferase</keyword>
<dbReference type="FunFam" id="3.10.20.370:FF:000001">
    <property type="entry name" value="Retrovirus-related Pol polyprotein from transposon 17.6-like protein"/>
    <property type="match status" value="1"/>
</dbReference>
<feature type="compositionally biased region" description="Polar residues" evidence="10">
    <location>
        <begin position="182"/>
        <end position="191"/>
    </location>
</feature>
<dbReference type="InterPro" id="IPR043128">
    <property type="entry name" value="Rev_trsase/Diguanyl_cyclase"/>
</dbReference>
<dbReference type="GO" id="GO:0015074">
    <property type="term" value="P:DNA integration"/>
    <property type="evidence" value="ECO:0007669"/>
    <property type="project" value="UniProtKB-KW"/>
</dbReference>
<dbReference type="InterPro" id="IPR001584">
    <property type="entry name" value="Integrase_cat-core"/>
</dbReference>
<feature type="compositionally biased region" description="Polar residues" evidence="10">
    <location>
        <begin position="1187"/>
        <end position="1196"/>
    </location>
</feature>
<feature type="domain" description="Integrase catalytic" evidence="12">
    <location>
        <begin position="1027"/>
        <end position="1183"/>
    </location>
</feature>
<dbReference type="Gene3D" id="2.40.70.10">
    <property type="entry name" value="Acid Proteases"/>
    <property type="match status" value="1"/>
</dbReference>
<dbReference type="InterPro" id="IPR043502">
    <property type="entry name" value="DNA/RNA_pol_sf"/>
</dbReference>
<evidence type="ECO:0000256" key="2">
    <source>
        <dbReference type="ARBA" id="ARBA00022695"/>
    </source>
</evidence>
<feature type="region of interest" description="Disordered" evidence="10">
    <location>
        <begin position="258"/>
        <end position="293"/>
    </location>
</feature>
<dbReference type="SUPFAM" id="SSF56672">
    <property type="entry name" value="DNA/RNA polymerases"/>
    <property type="match status" value="1"/>
</dbReference>
<reference evidence="13 14" key="1">
    <citation type="submission" date="2020-06" db="EMBL/GenBank/DDBJ databases">
        <authorList>
            <person name="Li R."/>
            <person name="Bekaert M."/>
        </authorList>
    </citation>
    <scope>NUCLEOTIDE SEQUENCE [LARGE SCALE GENOMIC DNA]</scope>
    <source>
        <strain evidence="14">wild</strain>
    </source>
</reference>
<protein>
    <recommendedName>
        <fullName evidence="15">Reverse transcriptase</fullName>
    </recommendedName>
</protein>
<evidence type="ECO:0000256" key="8">
    <source>
        <dbReference type="ARBA" id="ARBA00022908"/>
    </source>
</evidence>
<dbReference type="PROSITE" id="PS50994">
    <property type="entry name" value="INTEGRASE"/>
    <property type="match status" value="1"/>
</dbReference>
<evidence type="ECO:0000256" key="4">
    <source>
        <dbReference type="ARBA" id="ARBA00022759"/>
    </source>
</evidence>
<dbReference type="Pfam" id="PF00665">
    <property type="entry name" value="rve"/>
    <property type="match status" value="1"/>
</dbReference>
<dbReference type="CDD" id="cd01647">
    <property type="entry name" value="RT_LTR"/>
    <property type="match status" value="1"/>
</dbReference>
<dbReference type="InterPro" id="IPR036397">
    <property type="entry name" value="RNaseH_sf"/>
</dbReference>
<feature type="compositionally biased region" description="Basic and acidic residues" evidence="10">
    <location>
        <begin position="1197"/>
        <end position="1212"/>
    </location>
</feature>
<dbReference type="GO" id="GO:0003964">
    <property type="term" value="F:RNA-directed DNA polymerase activity"/>
    <property type="evidence" value="ECO:0007669"/>
    <property type="project" value="UniProtKB-KW"/>
</dbReference>
<evidence type="ECO:0000256" key="5">
    <source>
        <dbReference type="ARBA" id="ARBA00022801"/>
    </source>
</evidence>
<dbReference type="FunFam" id="3.30.420.10:FF:000063">
    <property type="entry name" value="Retrovirus-related Pol polyprotein from transposon 297-like Protein"/>
    <property type="match status" value="1"/>
</dbReference>
<dbReference type="GO" id="GO:0003723">
    <property type="term" value="F:RNA binding"/>
    <property type="evidence" value="ECO:0007669"/>
    <property type="project" value="UniProtKB-KW"/>
</dbReference>
<evidence type="ECO:0000256" key="6">
    <source>
        <dbReference type="ARBA" id="ARBA00022842"/>
    </source>
</evidence>
<keyword evidence="5" id="KW-0378">Hydrolase</keyword>
<dbReference type="FunFam" id="1.10.340.70:FF:000004">
    <property type="entry name" value="Retrovirus-related Pol polyprotein from transposon 297-like Protein"/>
    <property type="match status" value="1"/>
</dbReference>
<evidence type="ECO:0000256" key="7">
    <source>
        <dbReference type="ARBA" id="ARBA00022884"/>
    </source>
</evidence>
<dbReference type="SUPFAM" id="SSF53098">
    <property type="entry name" value="Ribonuclease H-like"/>
    <property type="match status" value="1"/>
</dbReference>
<dbReference type="InterPro" id="IPR041577">
    <property type="entry name" value="RT_RNaseH_2"/>
</dbReference>
<evidence type="ECO:0000256" key="3">
    <source>
        <dbReference type="ARBA" id="ARBA00022722"/>
    </source>
</evidence>
<dbReference type="InterPro" id="IPR050951">
    <property type="entry name" value="Retrovirus_Pol_polyprotein"/>
</dbReference>
<dbReference type="PANTHER" id="PTHR37984:SF11">
    <property type="entry name" value="INTEGRASE CATALYTIC DOMAIN-CONTAINING PROTEIN"/>
    <property type="match status" value="1"/>
</dbReference>
<dbReference type="PANTHER" id="PTHR37984">
    <property type="entry name" value="PROTEIN CBG26694"/>
    <property type="match status" value="1"/>
</dbReference>
<keyword evidence="14" id="KW-1185">Reference proteome</keyword>
<evidence type="ECO:0000256" key="10">
    <source>
        <dbReference type="SAM" id="MobiDB-lite"/>
    </source>
</evidence>
<dbReference type="GO" id="GO:0006508">
    <property type="term" value="P:proteolysis"/>
    <property type="evidence" value="ECO:0007669"/>
    <property type="project" value="InterPro"/>
</dbReference>
<dbReference type="Pfam" id="PF00078">
    <property type="entry name" value="RVT_1"/>
    <property type="match status" value="1"/>
</dbReference>
<organism evidence="13 14">
    <name type="scientific">Mytilus coruscus</name>
    <name type="common">Sea mussel</name>
    <dbReference type="NCBI Taxonomy" id="42192"/>
    <lineage>
        <taxon>Eukaryota</taxon>
        <taxon>Metazoa</taxon>
        <taxon>Spiralia</taxon>
        <taxon>Lophotrochozoa</taxon>
        <taxon>Mollusca</taxon>
        <taxon>Bivalvia</taxon>
        <taxon>Autobranchia</taxon>
        <taxon>Pteriomorphia</taxon>
        <taxon>Mytilida</taxon>
        <taxon>Mytiloidea</taxon>
        <taxon>Mytilidae</taxon>
        <taxon>Mytilinae</taxon>
        <taxon>Mytilus</taxon>
    </lineage>
</organism>
<evidence type="ECO:0000313" key="13">
    <source>
        <dbReference type="EMBL" id="CAC5425663.1"/>
    </source>
</evidence>
<sequence length="1348" mass="154466">MAGSLPPYPTFDYASDKSNAGPRWERWVSRLENLFVGLKIDNDDRKRALLLHYAGESVYDIYDAEKGATEASYVATKLVLTTYFEPKKNTQMEVYKFRSYKQKEGQSLDEFVTELRKLAKTCEFASVDNEILSQVIQNCKSNRLRRRALREPDKTLNDILTLGRTLEMADLQATEMERESINKVNHTNRTNYKTDYKQDKHRKGQQTSGSNYPSHSRPSKCRNCGGQYPHKNGQCPAHGKTCNACHKLNHFANVCRGKQNRNTGTKRQNTKERQVNEVQTEQPGYQESLDSSDEEYSYSIKEAETVRSLKKAPYATIKVNTKSCKMMIDTGATVNILDDKTHQNIGSPKLNKNDTKLLPYGGGKPLDVTGACELQVETKDMYGVHKFYVVKGGHGALIGYPTASQLGLIKIIQPINIQAPKLRYPEVFRDEIGKYKGGSVKLHIDTNIRPMAQRNRKTAFHLRPKVEKEIHKLLEQDIIEKIGNTPTPWVSPIVTPPKKNPDEIRLCVDMREANKAIIRERHLLPTVEELIHDLNNASIFSKIDLRSGYHQLELDEPSRYITTFSTHIGIFRYKRLNFGISSASEIFQETIRSVIQNVQNATNISDDIIIYGKSQEEHDQALDDTLQALQRNGLTVNKDKCEFNKNKVTFFVVVFSKAGISPDPKKVQAVKTAEAPTTVPELRSFLGMTNYSSRFIRHYASICEPLRRLTRHNTDWEWNPEHQQAFDNLKNELSSETVMTYFNPALQIDILVDASPVGLGAIISQNQQTIAYASRALTDVESRYSQTEREALAIVWACEHFDIFIRGANNVNVITDHKPLERIWQKAKMPMRIERWGLRLQPYKLTIKYQPGRDNPADYMSRHPIAMCDKKRSHEEKVAEQYVNFITNQALPKAMTLSEVKCATMADKTLQKAIELSRNGKWFEIKKMQDPNLDIQELQQYRSIQDELVVHEDNILLRDNRIVMPTSLRDRAVSLAHERHQGLTKTKAFIRSKVWFTGINDRVDSLIKDCIACQSVTRSKLMEPLKMSEMPGEPWSALSADFCGPLPSGDYLFVITDEYSRYPIVEIIRSVPSHTVIPVLDKVLAAYGIPKTIKTDNGSPFNSYQFREYAENTGFTHRKITPRWPRANAQAESFNKPLMKNIRAAEIERKSWKQSMYQILRQYRMTPHKSTGVTPFKLLFGRESNTKLPSVSGANRQEQDEFARQNDENAKTRMKTLADIRNKAKQSDIKEGDNVLIRNEVKENRLTPSFDPTPQTVVKKKGTMITVSNNNNEKHTTRNASFFKKTNHNAKFSDQMDDEEEELDINIQSKENYKAKTPAPIQNRPTRIRKPPSYLQDYECKVRGIIIP</sequence>
<dbReference type="Gene3D" id="3.30.420.10">
    <property type="entry name" value="Ribonuclease H-like superfamily/Ribonuclease H"/>
    <property type="match status" value="1"/>
</dbReference>
<name>A0A6J8F0V3_MYTCO</name>
<dbReference type="SUPFAM" id="SSF50630">
    <property type="entry name" value="Acid proteases"/>
    <property type="match status" value="1"/>
</dbReference>
<dbReference type="Pfam" id="PF17921">
    <property type="entry name" value="Integrase_H2C2"/>
    <property type="match status" value="1"/>
</dbReference>
<dbReference type="InterPro" id="IPR001969">
    <property type="entry name" value="Aspartic_peptidase_AS"/>
</dbReference>
<evidence type="ECO:0000259" key="12">
    <source>
        <dbReference type="PROSITE" id="PS50994"/>
    </source>
</evidence>
<feature type="domain" description="Reverse transcriptase" evidence="11">
    <location>
        <begin position="477"/>
        <end position="655"/>
    </location>
</feature>
<keyword evidence="6" id="KW-0460">Magnesium</keyword>
<dbReference type="FunFam" id="3.30.70.270:FF:000026">
    <property type="entry name" value="Transposon Ty3-G Gag-Pol polyprotein"/>
    <property type="match status" value="1"/>
</dbReference>
<keyword evidence="8" id="KW-0229">DNA integration</keyword>
<dbReference type="CDD" id="cd09274">
    <property type="entry name" value="RNase_HI_RT_Ty3"/>
    <property type="match status" value="1"/>
</dbReference>
<keyword evidence="7" id="KW-0694">RNA-binding</keyword>
<feature type="compositionally biased region" description="Polar residues" evidence="10">
    <location>
        <begin position="205"/>
        <end position="216"/>
    </location>
</feature>
<evidence type="ECO:0000313" key="14">
    <source>
        <dbReference type="Proteomes" id="UP000507470"/>
    </source>
</evidence>
<keyword evidence="1" id="KW-0808">Transferase</keyword>
<dbReference type="InterPro" id="IPR000477">
    <property type="entry name" value="RT_dom"/>
</dbReference>
<dbReference type="Gene3D" id="3.10.10.10">
    <property type="entry name" value="HIV Type 1 Reverse Transcriptase, subunit A, domain 1"/>
    <property type="match status" value="1"/>
</dbReference>
<dbReference type="Pfam" id="PF17919">
    <property type="entry name" value="RT_RNaseH_2"/>
    <property type="match status" value="1"/>
</dbReference>
<evidence type="ECO:0008006" key="15">
    <source>
        <dbReference type="Google" id="ProtNLM"/>
    </source>
</evidence>
<dbReference type="Gene3D" id="1.10.340.70">
    <property type="match status" value="1"/>
</dbReference>
<dbReference type="PROSITE" id="PS00141">
    <property type="entry name" value="ASP_PROTEASE"/>
    <property type="match status" value="1"/>
</dbReference>
<dbReference type="EMBL" id="CACVKT020010264">
    <property type="protein sequence ID" value="CAC5425663.1"/>
    <property type="molecule type" value="Genomic_DNA"/>
</dbReference>